<feature type="chain" id="PRO_5040224759" description="AttH domain-containing protein" evidence="1">
    <location>
        <begin position="22"/>
        <end position="355"/>
    </location>
</feature>
<dbReference type="AlphaFoldDB" id="A0A9P9IG29"/>
<dbReference type="OrthoDB" id="5295747at2759"/>
<comment type="caution">
    <text evidence="3">The sequence shown here is derived from an EMBL/GenBank/DDBJ whole genome shotgun (WGS) entry which is preliminary data.</text>
</comment>
<feature type="signal peptide" evidence="1">
    <location>
        <begin position="1"/>
        <end position="21"/>
    </location>
</feature>
<evidence type="ECO:0000313" key="3">
    <source>
        <dbReference type="EMBL" id="KAH7118070.1"/>
    </source>
</evidence>
<protein>
    <recommendedName>
        <fullName evidence="2">AttH domain-containing protein</fullName>
    </recommendedName>
</protein>
<dbReference type="InterPro" id="IPR053112">
    <property type="entry name" value="Fungal_Dehydratase/Hydratase"/>
</dbReference>
<dbReference type="PANTHER" id="PTHR40617">
    <property type="entry name" value="TERPENE CYCLASE ASQC"/>
    <property type="match status" value="1"/>
</dbReference>
<organism evidence="3 4">
    <name type="scientific">Dactylonectria estremocensis</name>
    <dbReference type="NCBI Taxonomy" id="1079267"/>
    <lineage>
        <taxon>Eukaryota</taxon>
        <taxon>Fungi</taxon>
        <taxon>Dikarya</taxon>
        <taxon>Ascomycota</taxon>
        <taxon>Pezizomycotina</taxon>
        <taxon>Sordariomycetes</taxon>
        <taxon>Hypocreomycetidae</taxon>
        <taxon>Hypocreales</taxon>
        <taxon>Nectriaceae</taxon>
        <taxon>Dactylonectria</taxon>
    </lineage>
</organism>
<evidence type="ECO:0000256" key="1">
    <source>
        <dbReference type="SAM" id="SignalP"/>
    </source>
</evidence>
<sequence>MPTSRFAGIFGLLCLGAKATAFRPDTESLLAKGLDKLPIAYNLLDSQTKAVVPVGSSFWSSSFIRGSDDHDYMIVSHVLAGQPISPSLYRGSVLDISNTSRYARFEIFSDISNVYSATGDLNATYSDYGFSSISSDKSPAMRTWSSISGSEFDLTFDLSSPALLNGGLGSFPAANSTAYEWSMPAGKTKGWLQIDGKKVSVDTKRSVTWYDRQWSGAPASWTWFQLHIEGDEPGVPETPYSIWAWPRTTSGSEGISTSRDARGVQSVAPVASVKTSDRIFTSPASGVEYALDWTVKLADGTQFSVSSVRDDQELYADGGQFATWEGFVKVTGRHKDGRKFKGYGLVEIEPPKASS</sequence>
<reference evidence="3" key="1">
    <citation type="journal article" date="2021" name="Nat. Commun.">
        <title>Genetic determinants of endophytism in the Arabidopsis root mycobiome.</title>
        <authorList>
            <person name="Mesny F."/>
            <person name="Miyauchi S."/>
            <person name="Thiergart T."/>
            <person name="Pickel B."/>
            <person name="Atanasova L."/>
            <person name="Karlsson M."/>
            <person name="Huettel B."/>
            <person name="Barry K.W."/>
            <person name="Haridas S."/>
            <person name="Chen C."/>
            <person name="Bauer D."/>
            <person name="Andreopoulos W."/>
            <person name="Pangilinan J."/>
            <person name="LaButti K."/>
            <person name="Riley R."/>
            <person name="Lipzen A."/>
            <person name="Clum A."/>
            <person name="Drula E."/>
            <person name="Henrissat B."/>
            <person name="Kohler A."/>
            <person name="Grigoriev I.V."/>
            <person name="Martin F.M."/>
            <person name="Hacquard S."/>
        </authorList>
    </citation>
    <scope>NUCLEOTIDE SEQUENCE</scope>
    <source>
        <strain evidence="3">MPI-CAGE-AT-0021</strain>
    </source>
</reference>
<dbReference type="Proteomes" id="UP000717696">
    <property type="component" value="Unassembled WGS sequence"/>
</dbReference>
<dbReference type="EMBL" id="JAGMUU010000033">
    <property type="protein sequence ID" value="KAH7118070.1"/>
    <property type="molecule type" value="Genomic_DNA"/>
</dbReference>
<evidence type="ECO:0000313" key="4">
    <source>
        <dbReference type="Proteomes" id="UP000717696"/>
    </source>
</evidence>
<dbReference type="SUPFAM" id="SSF159245">
    <property type="entry name" value="AttH-like"/>
    <property type="match status" value="1"/>
</dbReference>
<evidence type="ECO:0000259" key="2">
    <source>
        <dbReference type="Pfam" id="PF07143"/>
    </source>
</evidence>
<dbReference type="PANTHER" id="PTHR40617:SF1">
    <property type="entry name" value="ATTH DOMAIN-CONTAINING PROTEIN-RELATED"/>
    <property type="match status" value="1"/>
</dbReference>
<gene>
    <name evidence="3" type="ORF">B0J13DRAFT_513959</name>
</gene>
<keyword evidence="1" id="KW-0732">Signal</keyword>
<name>A0A9P9IG29_9HYPO</name>
<dbReference type="Gene3D" id="2.40.370.10">
    <property type="entry name" value="AttH-like domain"/>
    <property type="match status" value="2"/>
</dbReference>
<feature type="domain" description="AttH" evidence="2">
    <location>
        <begin position="111"/>
        <end position="215"/>
    </location>
</feature>
<accession>A0A9P9IG29</accession>
<dbReference type="InterPro" id="IPR023374">
    <property type="entry name" value="AttH-like_dom_sf"/>
</dbReference>
<dbReference type="Pfam" id="PF17186">
    <property type="entry name" value="Lipocalin_9"/>
    <property type="match status" value="1"/>
</dbReference>
<dbReference type="Pfam" id="PF07143">
    <property type="entry name" value="CrtC"/>
    <property type="match status" value="1"/>
</dbReference>
<proteinExistence type="predicted"/>
<keyword evidence="4" id="KW-1185">Reference proteome</keyword>
<dbReference type="InterPro" id="IPR010791">
    <property type="entry name" value="AttH_dom"/>
</dbReference>